<dbReference type="Proteomes" id="UP000533017">
    <property type="component" value="Unassembled WGS sequence"/>
</dbReference>
<dbReference type="EMBL" id="FOOI01000005">
    <property type="protein sequence ID" value="SFG38208.1"/>
    <property type="molecule type" value="Genomic_DNA"/>
</dbReference>
<dbReference type="STRING" id="504797.SAMN05421678_105320"/>
<dbReference type="AlphaFoldDB" id="A0A1I2RCE2"/>
<sequence length="190" mass="21744">MTDLADLLVQDAEAWRAWLENHHADHPGVWLVLHKKGGETTALTYAQALDEALCFGWIDGQIARHDDGSYRQRFTPRRPNSRWSVRNVEHVARLTQAGRMRPAGLGEVERAKADGRWNAAYEGQRTASIPEDLQRELDNAPAAAAAFAELDARNRYSIIWRINDAKRPETRQRRIAGYLAMLRRGERLHR</sequence>
<evidence type="ECO:0000313" key="1">
    <source>
        <dbReference type="EMBL" id="NYH82276.1"/>
    </source>
</evidence>
<dbReference type="Proteomes" id="UP000199052">
    <property type="component" value="Unassembled WGS sequence"/>
</dbReference>
<proteinExistence type="predicted"/>
<keyword evidence="4" id="KW-1185">Reference proteome</keyword>
<evidence type="ECO:0000313" key="3">
    <source>
        <dbReference type="Proteomes" id="UP000199052"/>
    </source>
</evidence>
<accession>A0A1I2RCE2</accession>
<organism evidence="2 3">
    <name type="scientific">Actinopolymorpha cephalotaxi</name>
    <dbReference type="NCBI Taxonomy" id="504797"/>
    <lineage>
        <taxon>Bacteria</taxon>
        <taxon>Bacillati</taxon>
        <taxon>Actinomycetota</taxon>
        <taxon>Actinomycetes</taxon>
        <taxon>Propionibacteriales</taxon>
        <taxon>Actinopolymorphaceae</taxon>
        <taxon>Actinopolymorpha</taxon>
    </lineage>
</organism>
<name>A0A1I2RCE2_9ACTN</name>
<reference evidence="1 4" key="2">
    <citation type="submission" date="2020-07" db="EMBL/GenBank/DDBJ databases">
        <title>Sequencing the genomes of 1000 actinobacteria strains.</title>
        <authorList>
            <person name="Klenk H.-P."/>
        </authorList>
    </citation>
    <scope>NUCLEOTIDE SEQUENCE [LARGE SCALE GENOMIC DNA]</scope>
    <source>
        <strain evidence="1 4">DSM 45117</strain>
    </source>
</reference>
<evidence type="ECO:0000313" key="4">
    <source>
        <dbReference type="Proteomes" id="UP000533017"/>
    </source>
</evidence>
<protein>
    <submittedName>
        <fullName evidence="2">Uncharacterized conserved protein YdeI, YjbR/CyaY-like superfamily, DUF1801 family</fullName>
    </submittedName>
    <submittedName>
        <fullName evidence="1">Uncharacterized protein YdeI (YjbR/CyaY-like superfamily)</fullName>
    </submittedName>
</protein>
<evidence type="ECO:0000313" key="2">
    <source>
        <dbReference type="EMBL" id="SFG38208.1"/>
    </source>
</evidence>
<reference evidence="2 3" key="1">
    <citation type="submission" date="2016-10" db="EMBL/GenBank/DDBJ databases">
        <authorList>
            <person name="de Groot N.N."/>
        </authorList>
    </citation>
    <scope>NUCLEOTIDE SEQUENCE [LARGE SCALE GENOMIC DNA]</scope>
    <source>
        <strain evidence="2 3">CPCC 202808</strain>
    </source>
</reference>
<dbReference type="OrthoDB" id="9796999at2"/>
<dbReference type="RefSeq" id="WP_092883155.1">
    <property type="nucleotide sequence ID" value="NZ_FOOI01000005.1"/>
</dbReference>
<dbReference type="Pfam" id="PF13376">
    <property type="entry name" value="OmdA"/>
    <property type="match status" value="1"/>
</dbReference>
<gene>
    <name evidence="1" type="ORF">FHR37_001127</name>
    <name evidence="2" type="ORF">SAMN05421678_105320</name>
</gene>
<dbReference type="EMBL" id="JACBZA010000001">
    <property type="protein sequence ID" value="NYH82276.1"/>
    <property type="molecule type" value="Genomic_DNA"/>
</dbReference>